<organism evidence="1">
    <name type="scientific">viral metagenome</name>
    <dbReference type="NCBI Taxonomy" id="1070528"/>
    <lineage>
        <taxon>unclassified sequences</taxon>
        <taxon>metagenomes</taxon>
        <taxon>organismal metagenomes</taxon>
    </lineage>
</organism>
<accession>A0A6M3K627</accession>
<sequence>MKINTKRFQFGKSKTGKKVHIFPRSTMYDYPLCLSLRVGSHLEFFPYSINNIEDKQACKICSKEYPTVINSPLFTIFVG</sequence>
<dbReference type="EMBL" id="MT142816">
    <property type="protein sequence ID" value="QJA89006.1"/>
    <property type="molecule type" value="Genomic_DNA"/>
</dbReference>
<proteinExistence type="predicted"/>
<protein>
    <submittedName>
        <fullName evidence="1">Uncharacterized protein</fullName>
    </submittedName>
</protein>
<evidence type="ECO:0000313" key="1">
    <source>
        <dbReference type="EMBL" id="QJA77072.1"/>
    </source>
</evidence>
<gene>
    <name evidence="1" type="ORF">MM415A01366_0012</name>
    <name evidence="2" type="ORF">MM415B02632_0019</name>
    <name evidence="3" type="ORF">TM448B04819_0013</name>
</gene>
<evidence type="ECO:0000313" key="3">
    <source>
        <dbReference type="EMBL" id="QJI03636.1"/>
    </source>
</evidence>
<dbReference type="EMBL" id="MT142262">
    <property type="protein sequence ID" value="QJA77072.1"/>
    <property type="molecule type" value="Genomic_DNA"/>
</dbReference>
<dbReference type="EMBL" id="MT145105">
    <property type="protein sequence ID" value="QJI03636.1"/>
    <property type="molecule type" value="Genomic_DNA"/>
</dbReference>
<reference evidence="1" key="1">
    <citation type="submission" date="2020-03" db="EMBL/GenBank/DDBJ databases">
        <title>The deep terrestrial virosphere.</title>
        <authorList>
            <person name="Holmfeldt K."/>
            <person name="Nilsson E."/>
            <person name="Simone D."/>
            <person name="Lopez-Fernandez M."/>
            <person name="Wu X."/>
            <person name="de Brujin I."/>
            <person name="Lundin D."/>
            <person name="Andersson A."/>
            <person name="Bertilsson S."/>
            <person name="Dopson M."/>
        </authorList>
    </citation>
    <scope>NUCLEOTIDE SEQUENCE</scope>
    <source>
        <strain evidence="1">MM415A01366</strain>
        <strain evidence="2">MM415B02632</strain>
        <strain evidence="3">TM448B04819</strain>
    </source>
</reference>
<dbReference type="AlphaFoldDB" id="A0A6M3K627"/>
<name>A0A6M3K627_9ZZZZ</name>
<evidence type="ECO:0000313" key="2">
    <source>
        <dbReference type="EMBL" id="QJA89006.1"/>
    </source>
</evidence>